<dbReference type="Proteomes" id="UP001059041">
    <property type="component" value="Linkage Group LG2"/>
</dbReference>
<comment type="caution">
    <text evidence="5">The sequence shown here is derived from an EMBL/GenBank/DDBJ whole genome shotgun (WGS) entry which is preliminary data.</text>
</comment>
<evidence type="ECO:0000256" key="2">
    <source>
        <dbReference type="ARBA" id="ARBA00022553"/>
    </source>
</evidence>
<dbReference type="SUPFAM" id="SSF48350">
    <property type="entry name" value="GTPase activation domain, GAP"/>
    <property type="match status" value="1"/>
</dbReference>
<reference evidence="5" key="1">
    <citation type="submission" date="2021-02" db="EMBL/GenBank/DDBJ databases">
        <title>Comparative genomics reveals that relaxation of natural selection precedes convergent phenotypic evolution of cavefish.</title>
        <authorList>
            <person name="Peng Z."/>
        </authorList>
    </citation>
    <scope>NUCLEOTIDE SEQUENCE</scope>
    <source>
        <tissue evidence="5">Muscle</tissue>
    </source>
</reference>
<dbReference type="Gene3D" id="1.10.555.10">
    <property type="entry name" value="Rho GTPase activation protein"/>
    <property type="match status" value="1"/>
</dbReference>
<protein>
    <submittedName>
        <fullName evidence="5">Rho GTPase-activating protein 20</fullName>
    </submittedName>
</protein>
<dbReference type="GO" id="GO:0035023">
    <property type="term" value="P:regulation of Rho protein signal transduction"/>
    <property type="evidence" value="ECO:0007669"/>
    <property type="project" value="InterPro"/>
</dbReference>
<dbReference type="InterPro" id="IPR011993">
    <property type="entry name" value="PH-like_dom_sf"/>
</dbReference>
<evidence type="ECO:0000313" key="6">
    <source>
        <dbReference type="Proteomes" id="UP001059041"/>
    </source>
</evidence>
<keyword evidence="1" id="KW-0343">GTPase activation</keyword>
<dbReference type="OrthoDB" id="9994905at2759"/>
<keyword evidence="2" id="KW-0597">Phosphoprotein</keyword>
<dbReference type="Gene3D" id="2.30.29.30">
    <property type="entry name" value="Pleckstrin-homology domain (PH domain)/Phosphotyrosine-binding domain (PTB)"/>
    <property type="match status" value="1"/>
</dbReference>
<dbReference type="PROSITE" id="PS50238">
    <property type="entry name" value="RHOGAP"/>
    <property type="match status" value="1"/>
</dbReference>
<feature type="compositionally biased region" description="Polar residues" evidence="3">
    <location>
        <begin position="7"/>
        <end position="21"/>
    </location>
</feature>
<dbReference type="SMART" id="SM00324">
    <property type="entry name" value="RhoGAP"/>
    <property type="match status" value="1"/>
</dbReference>
<dbReference type="SUPFAM" id="SSF50729">
    <property type="entry name" value="PH domain-like"/>
    <property type="match status" value="1"/>
</dbReference>
<dbReference type="PANTHER" id="PTHR23179">
    <property type="entry name" value="T-CELL ACTIVATION RHO GTPASE ACTIVATING PROTEIN-RELATED"/>
    <property type="match status" value="1"/>
</dbReference>
<proteinExistence type="predicted"/>
<dbReference type="InterPro" id="IPR008936">
    <property type="entry name" value="Rho_GTPase_activation_prot"/>
</dbReference>
<dbReference type="FunFam" id="1.10.555.10:FF:000025">
    <property type="entry name" value="Rho GTPase-activating protein 20"/>
    <property type="match status" value="1"/>
</dbReference>
<feature type="domain" description="Rho-GAP" evidence="4">
    <location>
        <begin position="336"/>
        <end position="522"/>
    </location>
</feature>
<sequence>MKMSPQPRISNPIDLQSTSEGPVTRPSDRKNMKSTVPRRKPGTAVIKAFKIRQSDRYEACHVSQNAMLLMEAHAHLTNGLQSKERLLLLFTDSLIIAKTKSLYLKLKACVSLSDIWLASCIHIITDRKVTYKHSFVIGWPTTNYVATFSSSETKERWLQSLQWHTCRARQKVLPSAILLYVLLLCHPDDDSPATIAVAVDVSTTAENVVHYIKKECKLLREASDYQLGVNYDKEEETYTLIGHELPFFILHHSLQSQQEHRHMPAEHLREAFSGAQQTEATIKTPHFTLKTRTHTPGLFKHKRKRSLIDWALRRGHLNQSDDNVKSHNAPQKLFGQSLSSICPDGNLPKPIMDLLYLLFCEGPETCGIFRRSANAKSCRILKERMNSGKSISLHEESVFVSASLITEFLRDLPGCVLRCDLYEEWMEVLQIEDQQHKLYKIRSLFAQLPEENFTLLCHLFGVLHRIHSHSHVNLMTASNLALCIAPNMLWRSSQVSPELDGKSTLQVAQLIQFLIENTPAVFGDDLESLFTSRIISEAGTRDSADGSYLQHSSSEDTDQDFIVSSPLSPEVHPLFLPLAALSFKEKRRTRPFHVDAPASQGTYSCRTLDSISSQSSASVNTLGVGKLSQTRDRCLSEPMMYFATPQAQMLVHTPVIRQSSYDAAVINNRIEQSRSSMGLSPEQQVHNSATGPRRRRYTFWKSPQIPTRFKHPAQKLASMSSLSSATTSSLSSLDSTLSLSSADLIPSPQDTQSRPFLFGAGARLRPLTPEMSRKRWTNVFTYDEEEKVDMWDQELEMDKKERKFEASPHAERVESKDSMKFIITEVKAVQRQCASDCQCLAEYVGQHDVDSQAVSREPCCIRTLPMAKQIDNEMQESELKQTPLGAPKIITKKDNSDSHLRCLNARSVIHASGGQKVSRMKITFFPSAGKVMLKHSKVRDQTSKSVTMKTEHNERLGFTEQKKAKGGESLEVTIPQTLFYGHDGPLGLCSETSQQMSIEVNARNSSFEDVGEKDTGANVSMISGNSSLGNGVCGYPDKNTVQNVESVTRDKVISSANATDALHNPGSIIENAQPAVSISSGSGISHSIGIFHGNANQGTLSPKPATKFAGTFRHTICIKLPVNVRNRGPVQNKL</sequence>
<accession>A0A9W7X3Z3</accession>
<dbReference type="Pfam" id="PF22286">
    <property type="entry name" value="RHG20_PH"/>
    <property type="match status" value="1"/>
</dbReference>
<dbReference type="GO" id="GO:0007165">
    <property type="term" value="P:signal transduction"/>
    <property type="evidence" value="ECO:0007669"/>
    <property type="project" value="InterPro"/>
</dbReference>
<evidence type="ECO:0000256" key="1">
    <source>
        <dbReference type="ARBA" id="ARBA00022468"/>
    </source>
</evidence>
<dbReference type="AlphaFoldDB" id="A0A9W7X3Z3"/>
<name>A0A9W7X3Z3_TRIRA</name>
<feature type="region of interest" description="Disordered" evidence="3">
    <location>
        <begin position="1"/>
        <end position="38"/>
    </location>
</feature>
<evidence type="ECO:0000313" key="5">
    <source>
        <dbReference type="EMBL" id="KAI7813309.1"/>
    </source>
</evidence>
<dbReference type="EMBL" id="JAFHDT010000002">
    <property type="protein sequence ID" value="KAI7813309.1"/>
    <property type="molecule type" value="Genomic_DNA"/>
</dbReference>
<dbReference type="GO" id="GO:0005096">
    <property type="term" value="F:GTPase activator activity"/>
    <property type="evidence" value="ECO:0007669"/>
    <property type="project" value="UniProtKB-KW"/>
</dbReference>
<keyword evidence="6" id="KW-1185">Reference proteome</keyword>
<evidence type="ECO:0000259" key="4">
    <source>
        <dbReference type="PROSITE" id="PS50238"/>
    </source>
</evidence>
<dbReference type="InterPro" id="IPR047887">
    <property type="entry name" value="ARHGAP20_PH"/>
</dbReference>
<dbReference type="CDD" id="cd04402">
    <property type="entry name" value="RhoGAP_ARHGAP20"/>
    <property type="match status" value="1"/>
</dbReference>
<organism evidence="5 6">
    <name type="scientific">Triplophysa rosa</name>
    <name type="common">Cave loach</name>
    <dbReference type="NCBI Taxonomy" id="992332"/>
    <lineage>
        <taxon>Eukaryota</taxon>
        <taxon>Metazoa</taxon>
        <taxon>Chordata</taxon>
        <taxon>Craniata</taxon>
        <taxon>Vertebrata</taxon>
        <taxon>Euteleostomi</taxon>
        <taxon>Actinopterygii</taxon>
        <taxon>Neopterygii</taxon>
        <taxon>Teleostei</taxon>
        <taxon>Ostariophysi</taxon>
        <taxon>Cypriniformes</taxon>
        <taxon>Nemacheilidae</taxon>
        <taxon>Triplophysa</taxon>
    </lineage>
</organism>
<dbReference type="InterPro" id="IPR000198">
    <property type="entry name" value="RhoGAP_dom"/>
</dbReference>
<gene>
    <name evidence="5" type="ORF">IRJ41_016262</name>
</gene>
<evidence type="ECO:0000256" key="3">
    <source>
        <dbReference type="SAM" id="MobiDB-lite"/>
    </source>
</evidence>
<dbReference type="PANTHER" id="PTHR23179:SF36">
    <property type="entry name" value="RHO-GAP DOMAIN-CONTAINING PROTEIN"/>
    <property type="match status" value="1"/>
</dbReference>
<dbReference type="InterPro" id="IPR047886">
    <property type="entry name" value="ARHGAP20-like_RhoGAP"/>
</dbReference>
<dbReference type="Pfam" id="PF00620">
    <property type="entry name" value="RhoGAP"/>
    <property type="match status" value="1"/>
</dbReference>